<feature type="compositionally biased region" description="Gly residues" evidence="1">
    <location>
        <begin position="154"/>
        <end position="168"/>
    </location>
</feature>
<feature type="compositionally biased region" description="Basic and acidic residues" evidence="1">
    <location>
        <begin position="141"/>
        <end position="150"/>
    </location>
</feature>
<dbReference type="Proteomes" id="UP000298652">
    <property type="component" value="Chromosome 7"/>
</dbReference>
<evidence type="ECO:0000313" key="3">
    <source>
        <dbReference type="Proteomes" id="UP000298652"/>
    </source>
</evidence>
<protein>
    <submittedName>
        <fullName evidence="2">Uncharacterized protein</fullName>
    </submittedName>
</protein>
<evidence type="ECO:0000313" key="2">
    <source>
        <dbReference type="EMBL" id="TKW04843.1"/>
    </source>
</evidence>
<reference evidence="2" key="1">
    <citation type="submission" date="2019-03" db="EMBL/GenBank/DDBJ databases">
        <title>WGS assembly of Setaria viridis.</title>
        <authorList>
            <person name="Huang P."/>
            <person name="Jenkins J."/>
            <person name="Grimwood J."/>
            <person name="Barry K."/>
            <person name="Healey A."/>
            <person name="Mamidi S."/>
            <person name="Sreedasyam A."/>
            <person name="Shu S."/>
            <person name="Feldman M."/>
            <person name="Wu J."/>
            <person name="Yu Y."/>
            <person name="Chen C."/>
            <person name="Johnson J."/>
            <person name="Rokhsar D."/>
            <person name="Baxter I."/>
            <person name="Schmutz J."/>
            <person name="Brutnell T."/>
            <person name="Kellogg E."/>
        </authorList>
    </citation>
    <scope>NUCLEOTIDE SEQUENCE [LARGE SCALE GENOMIC DNA]</scope>
</reference>
<sequence length="217" mass="23091">MAAAPRPSPVMRHLSAAALRCPNRIPSICESIGRRRHNSIPLQRVAAGWQVVAGKASEQSRSRGNEGGGGVPRFDSSGLRGGATPRAPMERPGELRQQCPVGGGVASTAAKERPSERQRSRVLDGRWRRSPDGGGATPRAPMERPGELRQRCPTGGGAAPNASGGGDGSVTRPATATRPRMAGRREHGEQGRMEGGDGRRAHNCLRTGILCNLWYRR</sequence>
<accession>A0A4U6TUP6</accession>
<dbReference type="Gramene" id="TKW04843">
    <property type="protein sequence ID" value="TKW04843"/>
    <property type="gene ID" value="SEVIR_7G136300v2"/>
</dbReference>
<name>A0A4U6TUP6_SETVI</name>
<dbReference type="AlphaFoldDB" id="A0A4U6TUP6"/>
<feature type="compositionally biased region" description="Basic and acidic residues" evidence="1">
    <location>
        <begin position="183"/>
        <end position="199"/>
    </location>
</feature>
<dbReference type="EMBL" id="CM016558">
    <property type="protein sequence ID" value="TKW04843.1"/>
    <property type="molecule type" value="Genomic_DNA"/>
</dbReference>
<proteinExistence type="predicted"/>
<organism evidence="2 3">
    <name type="scientific">Setaria viridis</name>
    <name type="common">Green bristlegrass</name>
    <name type="synonym">Setaria italica subsp. viridis</name>
    <dbReference type="NCBI Taxonomy" id="4556"/>
    <lineage>
        <taxon>Eukaryota</taxon>
        <taxon>Viridiplantae</taxon>
        <taxon>Streptophyta</taxon>
        <taxon>Embryophyta</taxon>
        <taxon>Tracheophyta</taxon>
        <taxon>Spermatophyta</taxon>
        <taxon>Magnoliopsida</taxon>
        <taxon>Liliopsida</taxon>
        <taxon>Poales</taxon>
        <taxon>Poaceae</taxon>
        <taxon>PACMAD clade</taxon>
        <taxon>Panicoideae</taxon>
        <taxon>Panicodae</taxon>
        <taxon>Paniceae</taxon>
        <taxon>Cenchrinae</taxon>
        <taxon>Setaria</taxon>
    </lineage>
</organism>
<feature type="region of interest" description="Disordered" evidence="1">
    <location>
        <begin position="56"/>
        <end position="199"/>
    </location>
</feature>
<evidence type="ECO:0000256" key="1">
    <source>
        <dbReference type="SAM" id="MobiDB-lite"/>
    </source>
</evidence>
<gene>
    <name evidence="2" type="ORF">SEVIR_7G136300v2</name>
</gene>
<keyword evidence="3" id="KW-1185">Reference proteome</keyword>
<feature type="compositionally biased region" description="Basic and acidic residues" evidence="1">
    <location>
        <begin position="110"/>
        <end position="131"/>
    </location>
</feature>